<dbReference type="InterPro" id="IPR028082">
    <property type="entry name" value="Peripla_BP_I"/>
</dbReference>
<name>X1G2Y2_9ZZZZ</name>
<sequence>EESGWKSRKDNPAFIKALEGMRFKASYEFPEGDIYMRAEDHQCFHDESVEKIEDGKWTVIERVPAKDVYYETTVDYTKEKFVTE</sequence>
<reference evidence="1" key="1">
    <citation type="journal article" date="2014" name="Front. Microbiol.">
        <title>High frequency of phylogenetically diverse reductive dehalogenase-homologous genes in deep subseafloor sedimentary metagenomes.</title>
        <authorList>
            <person name="Kawai M."/>
            <person name="Futagami T."/>
            <person name="Toyoda A."/>
            <person name="Takaki Y."/>
            <person name="Nishi S."/>
            <person name="Hori S."/>
            <person name="Arai W."/>
            <person name="Tsubouchi T."/>
            <person name="Morono Y."/>
            <person name="Uchiyama I."/>
            <person name="Ito T."/>
            <person name="Fujiyama A."/>
            <person name="Inagaki F."/>
            <person name="Takami H."/>
        </authorList>
    </citation>
    <scope>NUCLEOTIDE SEQUENCE</scope>
    <source>
        <strain evidence="1">Expedition CK06-06</strain>
    </source>
</reference>
<protein>
    <submittedName>
        <fullName evidence="1">Uncharacterized protein</fullName>
    </submittedName>
</protein>
<feature type="non-terminal residue" evidence="1">
    <location>
        <position position="1"/>
    </location>
</feature>
<dbReference type="EMBL" id="BARU01009354">
    <property type="protein sequence ID" value="GAH35939.1"/>
    <property type="molecule type" value="Genomic_DNA"/>
</dbReference>
<dbReference type="Gene3D" id="3.40.50.2300">
    <property type="match status" value="2"/>
</dbReference>
<comment type="caution">
    <text evidence="1">The sequence shown here is derived from an EMBL/GenBank/DDBJ whole genome shotgun (WGS) entry which is preliminary data.</text>
</comment>
<dbReference type="SUPFAM" id="SSF53822">
    <property type="entry name" value="Periplasmic binding protein-like I"/>
    <property type="match status" value="1"/>
</dbReference>
<gene>
    <name evidence="1" type="ORF">S03H2_18069</name>
</gene>
<evidence type="ECO:0000313" key="1">
    <source>
        <dbReference type="EMBL" id="GAH35939.1"/>
    </source>
</evidence>
<organism evidence="1">
    <name type="scientific">marine sediment metagenome</name>
    <dbReference type="NCBI Taxonomy" id="412755"/>
    <lineage>
        <taxon>unclassified sequences</taxon>
        <taxon>metagenomes</taxon>
        <taxon>ecological metagenomes</taxon>
    </lineage>
</organism>
<dbReference type="AlphaFoldDB" id="X1G2Y2"/>
<proteinExistence type="predicted"/>
<accession>X1G2Y2</accession>